<dbReference type="SUPFAM" id="SSF75011">
    <property type="entry name" value="3-carboxy-cis,cis-mucoante lactonizing enzyme"/>
    <property type="match status" value="1"/>
</dbReference>
<evidence type="ECO:0000313" key="3">
    <source>
        <dbReference type="EMBL" id="KAF2671897.1"/>
    </source>
</evidence>
<proteinExistence type="inferred from homology"/>
<name>A0A6A6UKB5_9PEZI</name>
<evidence type="ECO:0000256" key="1">
    <source>
        <dbReference type="ARBA" id="ARBA00005564"/>
    </source>
</evidence>
<gene>
    <name evidence="3" type="ORF">BT63DRAFT_183231</name>
</gene>
<dbReference type="InterPro" id="IPR050282">
    <property type="entry name" value="Cycloisomerase_2"/>
</dbReference>
<dbReference type="InterPro" id="IPR019405">
    <property type="entry name" value="Lactonase_7-beta_prop"/>
</dbReference>
<protein>
    <submittedName>
        <fullName evidence="3">3-carboxy-cis,cis-mucoante lactonizing enzyme</fullName>
    </submittedName>
</protein>
<dbReference type="Gene3D" id="2.130.10.10">
    <property type="entry name" value="YVTN repeat-like/Quinoprotein amine dehydrogenase"/>
    <property type="match status" value="1"/>
</dbReference>
<dbReference type="OrthoDB" id="1715191at2759"/>
<dbReference type="AlphaFoldDB" id="A0A6A6UKB5"/>
<organism evidence="3 4">
    <name type="scientific">Microthyrium microscopicum</name>
    <dbReference type="NCBI Taxonomy" id="703497"/>
    <lineage>
        <taxon>Eukaryota</taxon>
        <taxon>Fungi</taxon>
        <taxon>Dikarya</taxon>
        <taxon>Ascomycota</taxon>
        <taxon>Pezizomycotina</taxon>
        <taxon>Dothideomycetes</taxon>
        <taxon>Dothideomycetes incertae sedis</taxon>
        <taxon>Microthyriales</taxon>
        <taxon>Microthyriaceae</taxon>
        <taxon>Microthyrium</taxon>
    </lineage>
</organism>
<dbReference type="GO" id="GO:0017057">
    <property type="term" value="F:6-phosphogluconolactonase activity"/>
    <property type="evidence" value="ECO:0007669"/>
    <property type="project" value="TreeGrafter"/>
</dbReference>
<feature type="chain" id="PRO_5025646113" evidence="2">
    <location>
        <begin position="18"/>
        <end position="368"/>
    </location>
</feature>
<dbReference type="EMBL" id="MU004232">
    <property type="protein sequence ID" value="KAF2671897.1"/>
    <property type="molecule type" value="Genomic_DNA"/>
</dbReference>
<keyword evidence="2" id="KW-0732">Signal</keyword>
<dbReference type="PANTHER" id="PTHR30344:SF4">
    <property type="entry name" value="CYCLASE, PUTATIVE (AFU_ORTHOLOGUE AFUA_6G11580)-RELATED"/>
    <property type="match status" value="1"/>
</dbReference>
<dbReference type="Pfam" id="PF10282">
    <property type="entry name" value="Lactonase"/>
    <property type="match status" value="1"/>
</dbReference>
<evidence type="ECO:0000313" key="4">
    <source>
        <dbReference type="Proteomes" id="UP000799302"/>
    </source>
</evidence>
<accession>A0A6A6UKB5</accession>
<sequence>MLQLLLSPLVWSLGASATLHHMFVGTYGGSGVYAVTYDDTTRALTSTKSNTTREDNEWLALSYDGKTLYSSGLAGWSSFPITSPTTIGASTGSSPSPGQCAIWQGIFILASRRAPYSVYGTLSCARSKDVGAPAGQVGRGKGEVVYNETAVMYGMDMDPSNQYLYTSDFKSGKIWTHKVNKDGSLTALASVEGPSPVGAPRTVVVHPSGKSLYVVLEGWNVLALYAINATTHLPEYMDALFNLVPPTETPANYAAHSAVVSTKGSVLWATTSSKVGGKPGFITGFRLQEDGQIIDQIFQVNTPTGGGKSNNLAASPFADNMVALTESERGSVSLWRYDNVNVKQIASVQIHDAGAPNKGCCSEAVWLD</sequence>
<dbReference type="InterPro" id="IPR015943">
    <property type="entry name" value="WD40/YVTN_repeat-like_dom_sf"/>
</dbReference>
<dbReference type="Proteomes" id="UP000799302">
    <property type="component" value="Unassembled WGS sequence"/>
</dbReference>
<keyword evidence="4" id="KW-1185">Reference proteome</keyword>
<reference evidence="3" key="1">
    <citation type="journal article" date="2020" name="Stud. Mycol.">
        <title>101 Dothideomycetes genomes: a test case for predicting lifestyles and emergence of pathogens.</title>
        <authorList>
            <person name="Haridas S."/>
            <person name="Albert R."/>
            <person name="Binder M."/>
            <person name="Bloem J."/>
            <person name="Labutti K."/>
            <person name="Salamov A."/>
            <person name="Andreopoulos B."/>
            <person name="Baker S."/>
            <person name="Barry K."/>
            <person name="Bills G."/>
            <person name="Bluhm B."/>
            <person name="Cannon C."/>
            <person name="Castanera R."/>
            <person name="Culley D."/>
            <person name="Daum C."/>
            <person name="Ezra D."/>
            <person name="Gonzalez J."/>
            <person name="Henrissat B."/>
            <person name="Kuo A."/>
            <person name="Liang C."/>
            <person name="Lipzen A."/>
            <person name="Lutzoni F."/>
            <person name="Magnuson J."/>
            <person name="Mondo S."/>
            <person name="Nolan M."/>
            <person name="Ohm R."/>
            <person name="Pangilinan J."/>
            <person name="Park H.-J."/>
            <person name="Ramirez L."/>
            <person name="Alfaro M."/>
            <person name="Sun H."/>
            <person name="Tritt A."/>
            <person name="Yoshinaga Y."/>
            <person name="Zwiers L.-H."/>
            <person name="Turgeon B."/>
            <person name="Goodwin S."/>
            <person name="Spatafora J."/>
            <person name="Crous P."/>
            <person name="Grigoriev I."/>
        </authorList>
    </citation>
    <scope>NUCLEOTIDE SEQUENCE</scope>
    <source>
        <strain evidence="3">CBS 115976</strain>
    </source>
</reference>
<dbReference type="PANTHER" id="PTHR30344">
    <property type="entry name" value="6-PHOSPHOGLUCONOLACTONASE-RELATED"/>
    <property type="match status" value="1"/>
</dbReference>
<evidence type="ECO:0000256" key="2">
    <source>
        <dbReference type="SAM" id="SignalP"/>
    </source>
</evidence>
<comment type="similarity">
    <text evidence="1">Belongs to the cycloisomerase 2 family.</text>
</comment>
<feature type="signal peptide" evidence="2">
    <location>
        <begin position="1"/>
        <end position="17"/>
    </location>
</feature>